<gene>
    <name evidence="1" type="ORF">QYB95_01240</name>
</gene>
<sequence>MQNKKNALKNRKNLVGMTISDVNESSNNIIDQNDNLERTNNHSLSFKQKDAEWLESLKTIKPVPNRSVSSGGCLGVVNSSNGKRLVISKEVIRNISCPDKILCSIDEDNALVLSVCFEDSRDGHTLKGKDFKNVIYSAALVEKITEIFELDFDNCTSQTVGKVENVTVEDNIYAYITK</sequence>
<dbReference type="EMBL" id="JAUHTQ010000001">
    <property type="protein sequence ID" value="MDN4492150.1"/>
    <property type="molecule type" value="Genomic_DNA"/>
</dbReference>
<evidence type="ECO:0000313" key="1">
    <source>
        <dbReference type="EMBL" id="MDN4492150.1"/>
    </source>
</evidence>
<organism evidence="1 2">
    <name type="scientific">Ureibacillus aquaedulcis</name>
    <dbReference type="NCBI Taxonomy" id="3058421"/>
    <lineage>
        <taxon>Bacteria</taxon>
        <taxon>Bacillati</taxon>
        <taxon>Bacillota</taxon>
        <taxon>Bacilli</taxon>
        <taxon>Bacillales</taxon>
        <taxon>Caryophanaceae</taxon>
        <taxon>Ureibacillus</taxon>
    </lineage>
</organism>
<comment type="caution">
    <text evidence="1">The sequence shown here is derived from an EMBL/GenBank/DDBJ whole genome shotgun (WGS) entry which is preliminary data.</text>
</comment>
<accession>A0ABT8GL62</accession>
<keyword evidence="2" id="KW-1185">Reference proteome</keyword>
<proteinExistence type="predicted"/>
<reference evidence="1" key="1">
    <citation type="submission" date="2023-07" db="EMBL/GenBank/DDBJ databases">
        <title>Ureibacillus sp. isolated from freshwater well.</title>
        <authorList>
            <person name="Kirdat K."/>
            <person name="Bhatt A."/>
            <person name="Teware R."/>
            <person name="Bhavsar Y."/>
            <person name="Yadav A."/>
        </authorList>
    </citation>
    <scope>NUCLEOTIDE SEQUENCE</scope>
    <source>
        <strain evidence="1">BA0131</strain>
    </source>
</reference>
<evidence type="ECO:0000313" key="2">
    <source>
        <dbReference type="Proteomes" id="UP001172743"/>
    </source>
</evidence>
<name>A0ABT8GL62_9BACL</name>
<protein>
    <submittedName>
        <fullName evidence="1">Uncharacterized protein</fullName>
    </submittedName>
</protein>
<dbReference type="RefSeq" id="WP_301136255.1">
    <property type="nucleotide sequence ID" value="NZ_JAUHTQ010000001.1"/>
</dbReference>
<dbReference type="Proteomes" id="UP001172743">
    <property type="component" value="Unassembled WGS sequence"/>
</dbReference>